<comment type="similarity">
    <text evidence="1">Belongs to the short-chain dehydrogenases/reductases (SDR) family.</text>
</comment>
<sequence length="104" mass="11315">MALGPFLATQHFPPLLQKSTLGKILNVSSDLASIADSDGGRIGYCMAKAALNQQTASLAADFTSQRIMALVAVHPGRVPTRMSRGTGLWTWRTRQGNWWRLSTS</sequence>
<dbReference type="AlphaFoldDB" id="A0AAE0KBV8"/>
<dbReference type="InterPro" id="IPR051468">
    <property type="entry name" value="Fungal_SecMetab_SDRs"/>
</dbReference>
<organism evidence="2 3">
    <name type="scientific">Lasiosphaeria ovina</name>
    <dbReference type="NCBI Taxonomy" id="92902"/>
    <lineage>
        <taxon>Eukaryota</taxon>
        <taxon>Fungi</taxon>
        <taxon>Dikarya</taxon>
        <taxon>Ascomycota</taxon>
        <taxon>Pezizomycotina</taxon>
        <taxon>Sordariomycetes</taxon>
        <taxon>Sordariomycetidae</taxon>
        <taxon>Sordariales</taxon>
        <taxon>Lasiosphaeriaceae</taxon>
        <taxon>Lasiosphaeria</taxon>
    </lineage>
</organism>
<dbReference type="EMBL" id="JAULSN010000004">
    <property type="protein sequence ID" value="KAK3373175.1"/>
    <property type="molecule type" value="Genomic_DNA"/>
</dbReference>
<dbReference type="InterPro" id="IPR036291">
    <property type="entry name" value="NAD(P)-bd_dom_sf"/>
</dbReference>
<dbReference type="PRINTS" id="PR00081">
    <property type="entry name" value="GDHRDH"/>
</dbReference>
<dbReference type="Proteomes" id="UP001287356">
    <property type="component" value="Unassembled WGS sequence"/>
</dbReference>
<protein>
    <submittedName>
        <fullName evidence="2">Uncharacterized protein</fullName>
    </submittedName>
</protein>
<dbReference type="GO" id="GO:0005737">
    <property type="term" value="C:cytoplasm"/>
    <property type="evidence" value="ECO:0007669"/>
    <property type="project" value="TreeGrafter"/>
</dbReference>
<evidence type="ECO:0000256" key="1">
    <source>
        <dbReference type="ARBA" id="ARBA00006484"/>
    </source>
</evidence>
<proteinExistence type="inferred from homology"/>
<comment type="caution">
    <text evidence="2">The sequence shown here is derived from an EMBL/GenBank/DDBJ whole genome shotgun (WGS) entry which is preliminary data.</text>
</comment>
<evidence type="ECO:0000313" key="2">
    <source>
        <dbReference type="EMBL" id="KAK3373175.1"/>
    </source>
</evidence>
<reference evidence="2" key="2">
    <citation type="submission" date="2023-06" db="EMBL/GenBank/DDBJ databases">
        <authorList>
            <consortium name="Lawrence Berkeley National Laboratory"/>
            <person name="Haridas S."/>
            <person name="Hensen N."/>
            <person name="Bonometti L."/>
            <person name="Westerberg I."/>
            <person name="Brannstrom I.O."/>
            <person name="Guillou S."/>
            <person name="Cros-Aarteil S."/>
            <person name="Calhoun S."/>
            <person name="Kuo A."/>
            <person name="Mondo S."/>
            <person name="Pangilinan J."/>
            <person name="Riley R."/>
            <person name="Labutti K."/>
            <person name="Andreopoulos B."/>
            <person name="Lipzen A."/>
            <person name="Chen C."/>
            <person name="Yanf M."/>
            <person name="Daum C."/>
            <person name="Ng V."/>
            <person name="Clum A."/>
            <person name="Steindorff A."/>
            <person name="Ohm R."/>
            <person name="Martin F."/>
            <person name="Silar P."/>
            <person name="Natvig D."/>
            <person name="Lalanne C."/>
            <person name="Gautier V."/>
            <person name="Ament-Velasquez S.L."/>
            <person name="Kruys A."/>
            <person name="Hutchinson M.I."/>
            <person name="Powell A.J."/>
            <person name="Barry K."/>
            <person name="Miller A.N."/>
            <person name="Grigoriev I.V."/>
            <person name="Debuchy R."/>
            <person name="Gladieux P."/>
            <person name="Thoren M.H."/>
            <person name="Johannesson H."/>
        </authorList>
    </citation>
    <scope>NUCLEOTIDE SEQUENCE</scope>
    <source>
        <strain evidence="2">CBS 958.72</strain>
    </source>
</reference>
<dbReference type="InterPro" id="IPR002347">
    <property type="entry name" value="SDR_fam"/>
</dbReference>
<dbReference type="SUPFAM" id="SSF51735">
    <property type="entry name" value="NAD(P)-binding Rossmann-fold domains"/>
    <property type="match status" value="1"/>
</dbReference>
<dbReference type="Gene3D" id="3.40.50.720">
    <property type="entry name" value="NAD(P)-binding Rossmann-like Domain"/>
    <property type="match status" value="1"/>
</dbReference>
<reference evidence="2" key="1">
    <citation type="journal article" date="2023" name="Mol. Phylogenet. Evol.">
        <title>Genome-scale phylogeny and comparative genomics of the fungal order Sordariales.</title>
        <authorList>
            <person name="Hensen N."/>
            <person name="Bonometti L."/>
            <person name="Westerberg I."/>
            <person name="Brannstrom I.O."/>
            <person name="Guillou S."/>
            <person name="Cros-Aarteil S."/>
            <person name="Calhoun S."/>
            <person name="Haridas S."/>
            <person name="Kuo A."/>
            <person name="Mondo S."/>
            <person name="Pangilinan J."/>
            <person name="Riley R."/>
            <person name="LaButti K."/>
            <person name="Andreopoulos B."/>
            <person name="Lipzen A."/>
            <person name="Chen C."/>
            <person name="Yan M."/>
            <person name="Daum C."/>
            <person name="Ng V."/>
            <person name="Clum A."/>
            <person name="Steindorff A."/>
            <person name="Ohm R.A."/>
            <person name="Martin F."/>
            <person name="Silar P."/>
            <person name="Natvig D.O."/>
            <person name="Lalanne C."/>
            <person name="Gautier V."/>
            <person name="Ament-Velasquez S.L."/>
            <person name="Kruys A."/>
            <person name="Hutchinson M.I."/>
            <person name="Powell A.J."/>
            <person name="Barry K."/>
            <person name="Miller A.N."/>
            <person name="Grigoriev I.V."/>
            <person name="Debuchy R."/>
            <person name="Gladieux P."/>
            <person name="Hiltunen Thoren M."/>
            <person name="Johannesson H."/>
        </authorList>
    </citation>
    <scope>NUCLEOTIDE SEQUENCE</scope>
    <source>
        <strain evidence="2">CBS 958.72</strain>
    </source>
</reference>
<dbReference type="PANTHER" id="PTHR43544">
    <property type="entry name" value="SHORT-CHAIN DEHYDROGENASE/REDUCTASE"/>
    <property type="match status" value="1"/>
</dbReference>
<dbReference type="GO" id="GO:0016491">
    <property type="term" value="F:oxidoreductase activity"/>
    <property type="evidence" value="ECO:0007669"/>
    <property type="project" value="TreeGrafter"/>
</dbReference>
<dbReference type="PANTHER" id="PTHR43544:SF12">
    <property type="entry name" value="NAD(P)-BINDING ROSSMANN-FOLD SUPERFAMILY PROTEIN"/>
    <property type="match status" value="1"/>
</dbReference>
<dbReference type="Pfam" id="PF00106">
    <property type="entry name" value="adh_short"/>
    <property type="match status" value="1"/>
</dbReference>
<gene>
    <name evidence="2" type="ORF">B0T24DRAFT_622292</name>
</gene>
<name>A0AAE0KBV8_9PEZI</name>
<evidence type="ECO:0000313" key="3">
    <source>
        <dbReference type="Proteomes" id="UP001287356"/>
    </source>
</evidence>
<keyword evidence="3" id="KW-1185">Reference proteome</keyword>
<accession>A0AAE0KBV8</accession>